<dbReference type="RefSeq" id="XP_037192503.1">
    <property type="nucleotide sequence ID" value="XM_037335408.1"/>
</dbReference>
<evidence type="ECO:0000313" key="2">
    <source>
        <dbReference type="Proteomes" id="UP000531561"/>
    </source>
</evidence>
<reference evidence="1 2" key="1">
    <citation type="journal article" date="2020" name="Phytopathology">
        <title>A high-quality genome resource of Botrytis fragariae, a new and rapidly spreading fungal pathogen causing strawberry gray mold in the U.S.A.</title>
        <authorList>
            <person name="Wu Y."/>
            <person name="Saski C.A."/>
            <person name="Schnabel G."/>
            <person name="Xiao S."/>
            <person name="Hu M."/>
        </authorList>
    </citation>
    <scope>NUCLEOTIDE SEQUENCE [LARGE SCALE GENOMIC DNA]</scope>
    <source>
        <strain evidence="1 2">BVB16</strain>
    </source>
</reference>
<dbReference type="AlphaFoldDB" id="A0A8H6EIJ7"/>
<keyword evidence="2" id="KW-1185">Reference proteome</keyword>
<protein>
    <submittedName>
        <fullName evidence="1">Uncharacterized protein</fullName>
    </submittedName>
</protein>
<accession>A0A8H6EIJ7</accession>
<organism evidence="1 2">
    <name type="scientific">Botrytis fragariae</name>
    <dbReference type="NCBI Taxonomy" id="1964551"/>
    <lineage>
        <taxon>Eukaryota</taxon>
        <taxon>Fungi</taxon>
        <taxon>Dikarya</taxon>
        <taxon>Ascomycota</taxon>
        <taxon>Pezizomycotina</taxon>
        <taxon>Leotiomycetes</taxon>
        <taxon>Helotiales</taxon>
        <taxon>Sclerotiniaceae</taxon>
        <taxon>Botrytis</taxon>
    </lineage>
</organism>
<proteinExistence type="predicted"/>
<evidence type="ECO:0000313" key="1">
    <source>
        <dbReference type="EMBL" id="KAF5873557.1"/>
    </source>
</evidence>
<name>A0A8H6EIJ7_9HELO</name>
<dbReference type="GeneID" id="59259100"/>
<dbReference type="EMBL" id="JABFCT010000008">
    <property type="protein sequence ID" value="KAF5873557.1"/>
    <property type="molecule type" value="Genomic_DNA"/>
</dbReference>
<gene>
    <name evidence="1" type="ORF">Bfra_005020</name>
</gene>
<sequence length="78" mass="9368">MCNKTIYQTLKVTRYLREDSFIASRTLDLIVLEHSNFLKLNLRFLILPLLALVYNDKYFKAARRVQRYAYTFQPIAYT</sequence>
<dbReference type="OrthoDB" id="10625038at2759"/>
<comment type="caution">
    <text evidence="1">The sequence shown here is derived from an EMBL/GenBank/DDBJ whole genome shotgun (WGS) entry which is preliminary data.</text>
</comment>
<dbReference type="Proteomes" id="UP000531561">
    <property type="component" value="Unassembled WGS sequence"/>
</dbReference>